<feature type="transmembrane region" description="Helical" evidence="9">
    <location>
        <begin position="211"/>
        <end position="234"/>
    </location>
</feature>
<comment type="cofactor">
    <cofactor evidence="8">
        <name>Zn(2+)</name>
        <dbReference type="ChEBI" id="CHEBI:29105"/>
    </cofactor>
</comment>
<dbReference type="Pfam" id="PF05875">
    <property type="entry name" value="Ceramidase"/>
    <property type="match status" value="1"/>
</dbReference>
<feature type="transmembrane region" description="Helical" evidence="9">
    <location>
        <begin position="157"/>
        <end position="176"/>
    </location>
</feature>
<protein>
    <submittedName>
        <fullName evidence="10">Rhinocladiella mackenziei CBS 650.93 unplaced genomic scaffold supercont1.2, whole genome shotgun sequence</fullName>
    </submittedName>
</protein>
<evidence type="ECO:0000256" key="9">
    <source>
        <dbReference type="SAM" id="Phobius"/>
    </source>
</evidence>
<feature type="transmembrane region" description="Helical" evidence="9">
    <location>
        <begin position="74"/>
        <end position="98"/>
    </location>
</feature>
<keyword evidence="5 9" id="KW-1133">Transmembrane helix</keyword>
<gene>
    <name evidence="10" type="ORF">Z518_02609</name>
</gene>
<keyword evidence="4" id="KW-0378">Hydrolase</keyword>
<feature type="transmembrane region" description="Helical" evidence="9">
    <location>
        <begin position="39"/>
        <end position="62"/>
    </location>
</feature>
<dbReference type="GO" id="GO:0005789">
    <property type="term" value="C:endoplasmic reticulum membrane"/>
    <property type="evidence" value="ECO:0007669"/>
    <property type="project" value="TreeGrafter"/>
</dbReference>
<dbReference type="EMBL" id="KN847476">
    <property type="protein sequence ID" value="KIX07955.1"/>
    <property type="molecule type" value="Genomic_DNA"/>
</dbReference>
<keyword evidence="7" id="KW-0479">Metal-binding</keyword>
<keyword evidence="6 9" id="KW-0472">Membrane</keyword>
<feature type="binding site" evidence="8">
    <location>
        <position position="95"/>
    </location>
    <ligand>
        <name>Zn(2+)</name>
        <dbReference type="ChEBI" id="CHEBI:29105"/>
        <note>catalytic</note>
    </ligand>
</feature>
<proteinExistence type="inferred from homology"/>
<dbReference type="GeneID" id="25290680"/>
<evidence type="ECO:0000313" key="10">
    <source>
        <dbReference type="EMBL" id="KIX07955.1"/>
    </source>
</evidence>
<keyword evidence="3 9" id="KW-0812">Transmembrane</keyword>
<feature type="binding site" evidence="7">
    <location>
        <position position="47"/>
    </location>
    <ligand>
        <name>Ca(2+)</name>
        <dbReference type="ChEBI" id="CHEBI:29108"/>
    </ligand>
</feature>
<comment type="subcellular location">
    <subcellularLocation>
        <location evidence="1">Membrane</location>
        <topology evidence="1">Multi-pass membrane protein</topology>
    </subcellularLocation>
</comment>
<feature type="binding site" evidence="8">
    <location>
        <position position="262"/>
    </location>
    <ligand>
        <name>Zn(2+)</name>
        <dbReference type="ChEBI" id="CHEBI:29105"/>
        <note>catalytic</note>
    </ligand>
</feature>
<sequence>MQSYLPSTPYPPSGNGYWDPVTSTLNWCEEASKKLTQDYYATIYSAELVNSLTNLAFVYLAYKGISSCLRNGHDTVFLLGFVSYLVIGLGSFCFHSTLKYNMQLLDELAMIYTTCIMFYAVFSHRQSKQMSILIALLAVGIGAFVTAYYMYIKEPLFHQNAFALLTAIVFFHSVYGMEINLRPAWKVKKGACTSANDDAERVRMDRRDRRILRIMWGRMIPVGLGSFALGFLIWNLDRAFCSTIRGWRREIGLPWGILLEGHGWWHIFTGIAQYFNLTWSIWLRYCFDGKQDEVELVWPATFASMPSVEKVKAGPKKRA</sequence>
<dbReference type="InterPro" id="IPR008901">
    <property type="entry name" value="ACER"/>
</dbReference>
<accession>A0A0D2JFE0</accession>
<feature type="binding site" evidence="7">
    <location>
        <position position="29"/>
    </location>
    <ligand>
        <name>Ca(2+)</name>
        <dbReference type="ChEBI" id="CHEBI:29108"/>
    </ligand>
</feature>
<dbReference type="Proteomes" id="UP000053617">
    <property type="component" value="Unassembled WGS sequence"/>
</dbReference>
<dbReference type="STRING" id="1442369.A0A0D2JFE0"/>
<dbReference type="VEuPathDB" id="FungiDB:Z518_02609"/>
<dbReference type="GO" id="GO:0016811">
    <property type="term" value="F:hydrolase activity, acting on carbon-nitrogen (but not peptide) bonds, in linear amides"/>
    <property type="evidence" value="ECO:0007669"/>
    <property type="project" value="InterPro"/>
</dbReference>
<dbReference type="AlphaFoldDB" id="A0A0D2JFE0"/>
<keyword evidence="11" id="KW-1185">Reference proteome</keyword>
<evidence type="ECO:0000256" key="3">
    <source>
        <dbReference type="ARBA" id="ARBA00022692"/>
    </source>
</evidence>
<dbReference type="RefSeq" id="XP_013275091.1">
    <property type="nucleotide sequence ID" value="XM_013419637.1"/>
</dbReference>
<dbReference type="PANTHER" id="PTHR46187:SF3">
    <property type="entry name" value="ALKALINE CERAMIDASE 3"/>
    <property type="match status" value="1"/>
</dbReference>
<dbReference type="GO" id="GO:0046513">
    <property type="term" value="P:ceramide biosynthetic process"/>
    <property type="evidence" value="ECO:0007669"/>
    <property type="project" value="TreeGrafter"/>
</dbReference>
<name>A0A0D2JFE0_9EURO</name>
<dbReference type="PANTHER" id="PTHR46187">
    <property type="entry name" value="ALKALINE CERAMIDASE 3"/>
    <property type="match status" value="1"/>
</dbReference>
<evidence type="ECO:0000256" key="7">
    <source>
        <dbReference type="PIRSR" id="PIRSR608901-1"/>
    </source>
</evidence>
<dbReference type="HOGENOM" id="CLU_063293_2_0_1"/>
<feature type="transmembrane region" description="Helical" evidence="9">
    <location>
        <begin position="104"/>
        <end position="122"/>
    </location>
</feature>
<reference evidence="10 11" key="1">
    <citation type="submission" date="2015-01" db="EMBL/GenBank/DDBJ databases">
        <title>The Genome Sequence of Rhinocladiella mackenzie CBS 650.93.</title>
        <authorList>
            <consortium name="The Broad Institute Genomics Platform"/>
            <person name="Cuomo C."/>
            <person name="de Hoog S."/>
            <person name="Gorbushina A."/>
            <person name="Stielow B."/>
            <person name="Teixiera M."/>
            <person name="Abouelleil A."/>
            <person name="Chapman S.B."/>
            <person name="Priest M."/>
            <person name="Young S.K."/>
            <person name="Wortman J."/>
            <person name="Nusbaum C."/>
            <person name="Birren B."/>
        </authorList>
    </citation>
    <scope>NUCLEOTIDE SEQUENCE [LARGE SCALE GENOMIC DNA]</scope>
    <source>
        <strain evidence="10 11">CBS 650.93</strain>
    </source>
</reference>
<feature type="binding site" evidence="8">
    <location>
        <position position="266"/>
    </location>
    <ligand>
        <name>Zn(2+)</name>
        <dbReference type="ChEBI" id="CHEBI:29105"/>
        <note>catalytic</note>
    </ligand>
</feature>
<keyword evidence="7" id="KW-0106">Calcium</keyword>
<evidence type="ECO:0000256" key="2">
    <source>
        <dbReference type="ARBA" id="ARBA00009780"/>
    </source>
</evidence>
<evidence type="ECO:0000256" key="6">
    <source>
        <dbReference type="ARBA" id="ARBA00023136"/>
    </source>
</evidence>
<evidence type="ECO:0000256" key="5">
    <source>
        <dbReference type="ARBA" id="ARBA00022989"/>
    </source>
</evidence>
<organism evidence="10 11">
    <name type="scientific">Rhinocladiella mackenziei CBS 650.93</name>
    <dbReference type="NCBI Taxonomy" id="1442369"/>
    <lineage>
        <taxon>Eukaryota</taxon>
        <taxon>Fungi</taxon>
        <taxon>Dikarya</taxon>
        <taxon>Ascomycota</taxon>
        <taxon>Pezizomycotina</taxon>
        <taxon>Eurotiomycetes</taxon>
        <taxon>Chaetothyriomycetidae</taxon>
        <taxon>Chaetothyriales</taxon>
        <taxon>Herpotrichiellaceae</taxon>
        <taxon>Rhinocladiella</taxon>
    </lineage>
</organism>
<dbReference type="GO" id="GO:0046514">
    <property type="term" value="P:ceramide catabolic process"/>
    <property type="evidence" value="ECO:0007669"/>
    <property type="project" value="TreeGrafter"/>
</dbReference>
<keyword evidence="8" id="KW-0862">Zinc</keyword>
<dbReference type="OrthoDB" id="187171at2759"/>
<evidence type="ECO:0000256" key="8">
    <source>
        <dbReference type="PIRSR" id="PIRSR608901-2"/>
    </source>
</evidence>
<dbReference type="GO" id="GO:0046872">
    <property type="term" value="F:metal ion binding"/>
    <property type="evidence" value="ECO:0007669"/>
    <property type="project" value="UniProtKB-KW"/>
</dbReference>
<evidence type="ECO:0000256" key="4">
    <source>
        <dbReference type="ARBA" id="ARBA00022801"/>
    </source>
</evidence>
<evidence type="ECO:0000256" key="1">
    <source>
        <dbReference type="ARBA" id="ARBA00004141"/>
    </source>
</evidence>
<comment type="similarity">
    <text evidence="2">Belongs to the alkaline ceramidase family.</text>
</comment>
<feature type="binding site" evidence="7">
    <location>
        <position position="27"/>
    </location>
    <ligand>
        <name>Ca(2+)</name>
        <dbReference type="ChEBI" id="CHEBI:29108"/>
    </ligand>
</feature>
<feature type="transmembrane region" description="Helical" evidence="9">
    <location>
        <begin position="131"/>
        <end position="151"/>
    </location>
</feature>
<evidence type="ECO:0000313" key="11">
    <source>
        <dbReference type="Proteomes" id="UP000053617"/>
    </source>
</evidence>